<feature type="compositionally biased region" description="Low complexity" evidence="1">
    <location>
        <begin position="279"/>
        <end position="291"/>
    </location>
</feature>
<proteinExistence type="predicted"/>
<feature type="region of interest" description="Disordered" evidence="1">
    <location>
        <begin position="279"/>
        <end position="301"/>
    </location>
</feature>
<sequence>MTTVETLVKIRGDTSQLQSVLKNTTKTLDKYMNTFKKRVETLNKLKVTPKIEMIDNATDALKKIEALSNRVKDSLSSIPVTVNLSSAEQELAKLVGNAGKRMNEAGTGVFLTPAAGVLPAGGQGVTKAGANGANLTQEAGGSSGSERAARTLAVVAGAAPFILAEDSWKKSRTPKADIPALPDGNAASGGTSLWKKVLPKLGKAAASHLGPLSIASGLVGVVNSDNKGKAAAEMVGSIIGGIGGTVVGGPLGGFAGSLGGQMAAGKLYDFLFQKKEQSAATEENSTSTTTQLAESGKAVSEQQKRMASTGQVYLDSQNNIVTSNGFVVNSQNNLMQAFTTLAQALDFASAKLIAFSGVQYLPSILPNSGTAGNSREEFHSIKGYENHATGGILSKPHLGLVAEAGPEAVIPLSARMRGRALALWQQAGQYLGVRPYAAGGFAGVMPVPAVAGGGETQITVPVNVNLQVGSENIDYENIKNEVGWKIARSIKNALENKAVG</sequence>
<protein>
    <submittedName>
        <fullName evidence="2">Uncharacterized protein</fullName>
    </submittedName>
</protein>
<name>F6DLQ9_DESRL</name>
<organism evidence="2 3">
    <name type="scientific">Desulforamulus ruminis (strain ATCC 23193 / DSM 2154 / NCIMB 8452 / DL)</name>
    <name type="common">Desulfotomaculum ruminis</name>
    <dbReference type="NCBI Taxonomy" id="696281"/>
    <lineage>
        <taxon>Bacteria</taxon>
        <taxon>Bacillati</taxon>
        <taxon>Bacillota</taxon>
        <taxon>Clostridia</taxon>
        <taxon>Eubacteriales</taxon>
        <taxon>Peptococcaceae</taxon>
        <taxon>Desulforamulus</taxon>
    </lineage>
</organism>
<dbReference type="Proteomes" id="UP000009234">
    <property type="component" value="Chromosome"/>
</dbReference>
<accession>F6DLQ9</accession>
<reference evidence="2 3" key="2">
    <citation type="journal article" date="2012" name="Stand. Genomic Sci.">
        <title>Complete genome sequence of the sulfate-reducing firmicute Desulfotomaculum ruminis type strain (DL(T)).</title>
        <authorList>
            <person name="Spring S."/>
            <person name="Visser M."/>
            <person name="Lu M."/>
            <person name="Copeland A."/>
            <person name="Lapidus A."/>
            <person name="Lucas S."/>
            <person name="Cheng J.F."/>
            <person name="Han C."/>
            <person name="Tapia R."/>
            <person name="Goodwin L.A."/>
            <person name="Pitluck S."/>
            <person name="Ivanova N."/>
            <person name="Land M."/>
            <person name="Hauser L."/>
            <person name="Larimer F."/>
            <person name="Rohde M."/>
            <person name="Goker M."/>
            <person name="Detter J.C."/>
            <person name="Kyrpides N.C."/>
            <person name="Woyke T."/>
            <person name="Schaap P.J."/>
            <person name="Plugge C.M."/>
            <person name="Muyzer G."/>
            <person name="Kuever J."/>
            <person name="Pereira I.A."/>
            <person name="Parshina S.N."/>
            <person name="Bernier-Latmani R."/>
            <person name="Stams A.J."/>
            <person name="Klenk H.P."/>
        </authorList>
    </citation>
    <scope>NUCLEOTIDE SEQUENCE [LARGE SCALE GENOMIC DNA]</scope>
    <source>
        <strain evidence="3">ATCC 23193 / DSM 2154 / NCIB 8452 / DL</strain>
    </source>
</reference>
<dbReference type="AlphaFoldDB" id="F6DLQ9"/>
<reference evidence="3" key="1">
    <citation type="submission" date="2011-05" db="EMBL/GenBank/DDBJ databases">
        <title>Complete sequence of Desulfotomaculum ruminis DSM 2154.</title>
        <authorList>
            <person name="Lucas S."/>
            <person name="Copeland A."/>
            <person name="Lapidus A."/>
            <person name="Cheng J.-F."/>
            <person name="Goodwin L."/>
            <person name="Pitluck S."/>
            <person name="Lu M."/>
            <person name="Detter J.C."/>
            <person name="Han C."/>
            <person name="Tapia R."/>
            <person name="Land M."/>
            <person name="Hauser L."/>
            <person name="Kyrpides N."/>
            <person name="Ivanova N."/>
            <person name="Mikhailova N."/>
            <person name="Pagani I."/>
            <person name="Stams A.J.M."/>
            <person name="Plugge C.M."/>
            <person name="Muyzer G."/>
            <person name="Kuever J."/>
            <person name="Parshina S.N."/>
            <person name="Ivanova A.E."/>
            <person name="Nazina T.N."/>
            <person name="Brambilla E."/>
            <person name="Spring S."/>
            <person name="Klenk H.-P."/>
            <person name="Woyke T."/>
        </authorList>
    </citation>
    <scope>NUCLEOTIDE SEQUENCE [LARGE SCALE GENOMIC DNA]</scope>
    <source>
        <strain evidence="3">ATCC 23193 / DSM 2154 / NCIB 8452 / DL</strain>
    </source>
</reference>
<keyword evidence="3" id="KW-1185">Reference proteome</keyword>
<dbReference type="OrthoDB" id="1677957at2"/>
<dbReference type="KEGG" id="dru:Desru_3498"/>
<dbReference type="EMBL" id="CP002780">
    <property type="protein sequence ID" value="AEG61701.1"/>
    <property type="molecule type" value="Genomic_DNA"/>
</dbReference>
<evidence type="ECO:0000313" key="3">
    <source>
        <dbReference type="Proteomes" id="UP000009234"/>
    </source>
</evidence>
<evidence type="ECO:0000256" key="1">
    <source>
        <dbReference type="SAM" id="MobiDB-lite"/>
    </source>
</evidence>
<dbReference type="eggNOG" id="COG3064">
    <property type="taxonomic scope" value="Bacteria"/>
</dbReference>
<evidence type="ECO:0000313" key="2">
    <source>
        <dbReference type="EMBL" id="AEG61701.1"/>
    </source>
</evidence>
<dbReference type="STRING" id="696281.Desru_3498"/>
<gene>
    <name evidence="2" type="ordered locus">Desru_3498</name>
</gene>
<dbReference type="HOGENOM" id="CLU_544830_0_0_9"/>
<dbReference type="RefSeq" id="WP_013843447.1">
    <property type="nucleotide sequence ID" value="NC_015589.1"/>
</dbReference>